<evidence type="ECO:0000256" key="1">
    <source>
        <dbReference type="SAM" id="MobiDB-lite"/>
    </source>
</evidence>
<evidence type="ECO:0000313" key="3">
    <source>
        <dbReference type="Proteomes" id="UP000006757"/>
    </source>
</evidence>
<keyword evidence="3" id="KW-1185">Reference proteome</keyword>
<proteinExistence type="predicted"/>
<dbReference type="EMBL" id="AMBO01000354">
    <property type="protein sequence ID" value="EKC99957.1"/>
    <property type="molecule type" value="Genomic_DNA"/>
</dbReference>
<reference evidence="2 3" key="1">
    <citation type="journal article" date="2012" name="Eukaryot. Cell">
        <title>Genome sequence of the Trichosporon asahii environmental strain CBS 8904.</title>
        <authorList>
            <person name="Yang R.Y."/>
            <person name="Li H.T."/>
            <person name="Zhu H."/>
            <person name="Zhou G.P."/>
            <person name="Wang M."/>
            <person name="Wang L."/>
        </authorList>
    </citation>
    <scope>NUCLEOTIDE SEQUENCE [LARGE SCALE GENOMIC DNA]</scope>
    <source>
        <strain evidence="2 3">CBS 8904</strain>
    </source>
</reference>
<dbReference type="AlphaFoldDB" id="K1VTE0"/>
<organism evidence="2 3">
    <name type="scientific">Trichosporon asahii var. asahii (strain CBS 8904)</name>
    <name type="common">Yeast</name>
    <dbReference type="NCBI Taxonomy" id="1220162"/>
    <lineage>
        <taxon>Eukaryota</taxon>
        <taxon>Fungi</taxon>
        <taxon>Dikarya</taxon>
        <taxon>Basidiomycota</taxon>
        <taxon>Agaricomycotina</taxon>
        <taxon>Tremellomycetes</taxon>
        <taxon>Trichosporonales</taxon>
        <taxon>Trichosporonaceae</taxon>
        <taxon>Trichosporon</taxon>
    </lineage>
</organism>
<evidence type="ECO:0000313" key="2">
    <source>
        <dbReference type="EMBL" id="EKC99957.1"/>
    </source>
</evidence>
<name>K1VTE0_TRIAC</name>
<comment type="caution">
    <text evidence="2">The sequence shown here is derived from an EMBL/GenBank/DDBJ whole genome shotgun (WGS) entry which is preliminary data.</text>
</comment>
<dbReference type="Proteomes" id="UP000006757">
    <property type="component" value="Unassembled WGS sequence"/>
</dbReference>
<dbReference type="HOGENOM" id="CLU_2361229_0_0_1"/>
<sequence length="96" mass="10018">MPQTILDAIAADTRPAPPAAAPAGMVYHSHAEYSANRGRLNDEYRPIGSTIVDGTNSQGPLRGGRGMGAAAERKVSSQLPAGSVAECPRLRAQSYL</sequence>
<feature type="region of interest" description="Disordered" evidence="1">
    <location>
        <begin position="46"/>
        <end position="83"/>
    </location>
</feature>
<protein>
    <submittedName>
        <fullName evidence="2">Uncharacterized protein</fullName>
    </submittedName>
</protein>
<accession>K1VTE0</accession>
<gene>
    <name evidence="2" type="ORF">A1Q2_05721</name>
</gene>
<dbReference type="InParanoid" id="K1VTE0"/>